<accession>A0ABP0F6J9</accession>
<dbReference type="Proteomes" id="UP001642483">
    <property type="component" value="Unassembled WGS sequence"/>
</dbReference>
<protein>
    <submittedName>
        <fullName evidence="2">Uncharacterized protein</fullName>
    </submittedName>
</protein>
<reference evidence="2 3" key="1">
    <citation type="submission" date="2024-02" db="EMBL/GenBank/DDBJ databases">
        <authorList>
            <person name="Daric V."/>
            <person name="Darras S."/>
        </authorList>
    </citation>
    <scope>NUCLEOTIDE SEQUENCE [LARGE SCALE GENOMIC DNA]</scope>
</reference>
<sequence>MCNGPIPIFDFNGNLRRLDFTLSNVGFTITNQKQEQSKKWKHPSSSWPKKVKVIPSAE</sequence>
<evidence type="ECO:0000256" key="1">
    <source>
        <dbReference type="SAM" id="MobiDB-lite"/>
    </source>
</evidence>
<organism evidence="2 3">
    <name type="scientific">Clavelina lepadiformis</name>
    <name type="common">Light-bulb sea squirt</name>
    <name type="synonym">Ascidia lepadiformis</name>
    <dbReference type="NCBI Taxonomy" id="159417"/>
    <lineage>
        <taxon>Eukaryota</taxon>
        <taxon>Metazoa</taxon>
        <taxon>Chordata</taxon>
        <taxon>Tunicata</taxon>
        <taxon>Ascidiacea</taxon>
        <taxon>Aplousobranchia</taxon>
        <taxon>Clavelinidae</taxon>
        <taxon>Clavelina</taxon>
    </lineage>
</organism>
<gene>
    <name evidence="2" type="ORF">CVLEPA_LOCUS4904</name>
</gene>
<name>A0ABP0F6J9_CLALP</name>
<dbReference type="EMBL" id="CAWYQH010000013">
    <property type="protein sequence ID" value="CAK8675325.1"/>
    <property type="molecule type" value="Genomic_DNA"/>
</dbReference>
<evidence type="ECO:0000313" key="2">
    <source>
        <dbReference type="EMBL" id="CAK8675325.1"/>
    </source>
</evidence>
<comment type="caution">
    <text evidence="2">The sequence shown here is derived from an EMBL/GenBank/DDBJ whole genome shotgun (WGS) entry which is preliminary data.</text>
</comment>
<proteinExistence type="predicted"/>
<evidence type="ECO:0000313" key="3">
    <source>
        <dbReference type="Proteomes" id="UP001642483"/>
    </source>
</evidence>
<feature type="region of interest" description="Disordered" evidence="1">
    <location>
        <begin position="33"/>
        <end position="58"/>
    </location>
</feature>
<keyword evidence="3" id="KW-1185">Reference proteome</keyword>